<dbReference type="PROSITE" id="PS51039">
    <property type="entry name" value="ZF_AN1"/>
    <property type="match status" value="1"/>
</dbReference>
<dbReference type="GO" id="GO:0005737">
    <property type="term" value="C:cytoplasm"/>
    <property type="evidence" value="ECO:0007669"/>
    <property type="project" value="TreeGrafter"/>
</dbReference>
<evidence type="ECO:0000313" key="9">
    <source>
        <dbReference type="EMBL" id="EFA82448.1"/>
    </source>
</evidence>
<evidence type="ECO:0000256" key="3">
    <source>
        <dbReference type="ARBA" id="ARBA00022833"/>
    </source>
</evidence>
<dbReference type="Pfam" id="PF00789">
    <property type="entry name" value="UBX"/>
    <property type="match status" value="1"/>
</dbReference>
<dbReference type="Pfam" id="PF01428">
    <property type="entry name" value="zf-AN1"/>
    <property type="match status" value="1"/>
</dbReference>
<dbReference type="PANTHER" id="PTHR14677:SF20">
    <property type="entry name" value="ZINC FINGER AN1-TYPE CONTAINING 2A-RELATED"/>
    <property type="match status" value="1"/>
</dbReference>
<dbReference type="RefSeq" id="XP_020434565.1">
    <property type="nucleotide sequence ID" value="XM_020575770.1"/>
</dbReference>
<dbReference type="Gene3D" id="4.10.1110.10">
    <property type="entry name" value="AN1-like Zinc finger"/>
    <property type="match status" value="1"/>
</dbReference>
<dbReference type="PANTHER" id="PTHR14677">
    <property type="entry name" value="ARSENITE INDUCUBLE RNA ASSOCIATED PROTEIN AIP-1-RELATED"/>
    <property type="match status" value="1"/>
</dbReference>
<reference evidence="9 10" key="1">
    <citation type="journal article" date="2011" name="Genome Res.">
        <title>Phylogeny-wide analysis of social amoeba genomes highlights ancient origins for complex intercellular communication.</title>
        <authorList>
            <person name="Heidel A.J."/>
            <person name="Lawal H.M."/>
            <person name="Felder M."/>
            <person name="Schilde C."/>
            <person name="Helps N.R."/>
            <person name="Tunggal B."/>
            <person name="Rivero F."/>
            <person name="John U."/>
            <person name="Schleicher M."/>
            <person name="Eichinger L."/>
            <person name="Platzer M."/>
            <person name="Noegel A.A."/>
            <person name="Schaap P."/>
            <person name="Gloeckner G."/>
        </authorList>
    </citation>
    <scope>NUCLEOTIDE SEQUENCE [LARGE SCALE GENOMIC DNA]</scope>
    <source>
        <strain evidence="10">ATCC 26659 / Pp 5 / PN500</strain>
    </source>
</reference>
<dbReference type="GeneID" id="31360360"/>
<name>D3B8T0_HETP5</name>
<proteinExistence type="predicted"/>
<evidence type="ECO:0000256" key="5">
    <source>
        <dbReference type="SAM" id="Coils"/>
    </source>
</evidence>
<dbReference type="AlphaFoldDB" id="D3B8T0"/>
<dbReference type="EMBL" id="ADBJ01000020">
    <property type="protein sequence ID" value="EFA82448.1"/>
    <property type="molecule type" value="Genomic_DNA"/>
</dbReference>
<evidence type="ECO:0000256" key="1">
    <source>
        <dbReference type="ARBA" id="ARBA00022723"/>
    </source>
</evidence>
<feature type="domain" description="UBX" evidence="7">
    <location>
        <begin position="185"/>
        <end position="263"/>
    </location>
</feature>
<evidence type="ECO:0000313" key="10">
    <source>
        <dbReference type="Proteomes" id="UP000001396"/>
    </source>
</evidence>
<protein>
    <submittedName>
        <fullName evidence="9">Uncharacterized protein</fullName>
    </submittedName>
</protein>
<dbReference type="SMART" id="SM00166">
    <property type="entry name" value="UBX"/>
    <property type="match status" value="1"/>
</dbReference>
<dbReference type="InParanoid" id="D3B8T0"/>
<dbReference type="InterPro" id="IPR001012">
    <property type="entry name" value="UBX_dom"/>
</dbReference>
<dbReference type="PROSITE" id="PS50033">
    <property type="entry name" value="UBX"/>
    <property type="match status" value="1"/>
</dbReference>
<dbReference type="InterPro" id="IPR000058">
    <property type="entry name" value="Znf_AN1"/>
</dbReference>
<dbReference type="InterPro" id="IPR035896">
    <property type="entry name" value="AN1-like_Znf"/>
</dbReference>
<keyword evidence="5" id="KW-0175">Coiled coil</keyword>
<gene>
    <name evidence="9" type="ORF">PPL_04873</name>
</gene>
<organism evidence="9 10">
    <name type="scientific">Heterostelium pallidum (strain ATCC 26659 / Pp 5 / PN500)</name>
    <name type="common">Cellular slime mold</name>
    <name type="synonym">Polysphondylium pallidum</name>
    <dbReference type="NCBI Taxonomy" id="670386"/>
    <lineage>
        <taxon>Eukaryota</taxon>
        <taxon>Amoebozoa</taxon>
        <taxon>Evosea</taxon>
        <taxon>Eumycetozoa</taxon>
        <taxon>Dictyostelia</taxon>
        <taxon>Acytosteliales</taxon>
        <taxon>Acytosteliaceae</taxon>
        <taxon>Heterostelium</taxon>
    </lineage>
</organism>
<dbReference type="InterPro" id="IPR029071">
    <property type="entry name" value="Ubiquitin-like_domsf"/>
</dbReference>
<dbReference type="STRING" id="670386.D3B8T0"/>
<keyword evidence="1" id="KW-0479">Metal-binding</keyword>
<feature type="region of interest" description="Disordered" evidence="6">
    <location>
        <begin position="129"/>
        <end position="159"/>
    </location>
</feature>
<dbReference type="SUPFAM" id="SSF118310">
    <property type="entry name" value="AN1-like Zinc finger"/>
    <property type="match status" value="1"/>
</dbReference>
<dbReference type="SUPFAM" id="SSF54236">
    <property type="entry name" value="Ubiquitin-like"/>
    <property type="match status" value="1"/>
</dbReference>
<keyword evidence="2 4" id="KW-0863">Zinc-finger</keyword>
<evidence type="ECO:0000259" key="8">
    <source>
        <dbReference type="PROSITE" id="PS51039"/>
    </source>
</evidence>
<comment type="caution">
    <text evidence="9">The sequence shown here is derived from an EMBL/GenBank/DDBJ whole genome shotgun (WGS) entry which is preliminary data.</text>
</comment>
<dbReference type="SMART" id="SM00154">
    <property type="entry name" value="ZnF_AN1"/>
    <property type="match status" value="1"/>
</dbReference>
<dbReference type="Proteomes" id="UP000001396">
    <property type="component" value="Unassembled WGS sequence"/>
</dbReference>
<dbReference type="GO" id="GO:0008270">
    <property type="term" value="F:zinc ion binding"/>
    <property type="evidence" value="ECO:0007669"/>
    <property type="project" value="UniProtKB-KW"/>
</dbReference>
<keyword evidence="3" id="KW-0862">Zinc</keyword>
<evidence type="ECO:0000256" key="4">
    <source>
        <dbReference type="PROSITE-ProRule" id="PRU00449"/>
    </source>
</evidence>
<dbReference type="OMA" id="VCEINIL"/>
<feature type="coiled-coil region" evidence="5">
    <location>
        <begin position="160"/>
        <end position="198"/>
    </location>
</feature>
<dbReference type="FunCoup" id="D3B8T0">
    <property type="interactions" value="651"/>
</dbReference>
<accession>D3B8T0</accession>
<sequence length="300" mass="34264">MNQETDLKNFCVEHKDPKLHECTKYVYKERRVHPCPECNELLVVGKDDDVDTVIVRHLDRDCGKKSNKPKSYPCTLKGCKAKEFVAVICDQCKENYCFKHRFPTSHKCVPLPKPSYSPTSLFKYFVGSGSSSTATTTTTTTRNNTSSPKPVTSPTSTRPVNNVMAEQKRQQEELRAIRAKQQEQYRDTQAEINVLLTNGEVITGKFNYNDSFRQIQQFINQNRTDGKSPYAIISESNPTPFSSYDLDLTLQELKLAPSSTLVLVELEIGDNRIEDHNMNESRDNSKSNFSYFNPFSWFGN</sequence>
<keyword evidence="10" id="KW-1185">Reference proteome</keyword>
<feature type="domain" description="AN1-type" evidence="8">
    <location>
        <begin position="68"/>
        <end position="116"/>
    </location>
</feature>
<dbReference type="Gene3D" id="3.10.20.90">
    <property type="entry name" value="Phosphatidylinositol 3-kinase Catalytic Subunit, Chain A, domain 1"/>
    <property type="match status" value="1"/>
</dbReference>
<evidence type="ECO:0000256" key="2">
    <source>
        <dbReference type="ARBA" id="ARBA00022771"/>
    </source>
</evidence>
<evidence type="ECO:0000256" key="6">
    <source>
        <dbReference type="SAM" id="MobiDB-lite"/>
    </source>
</evidence>
<evidence type="ECO:0000259" key="7">
    <source>
        <dbReference type="PROSITE" id="PS50033"/>
    </source>
</evidence>